<dbReference type="SUPFAM" id="SSF51182">
    <property type="entry name" value="RmlC-like cupins"/>
    <property type="match status" value="1"/>
</dbReference>
<proteinExistence type="predicted"/>
<dbReference type="Proteomes" id="UP000434957">
    <property type="component" value="Unassembled WGS sequence"/>
</dbReference>
<gene>
    <name evidence="1" type="ORF">PR003_g25135</name>
</gene>
<dbReference type="InterPro" id="IPR011051">
    <property type="entry name" value="RmlC_Cupin_sf"/>
</dbReference>
<dbReference type="Gene3D" id="2.60.120.10">
    <property type="entry name" value="Jelly Rolls"/>
    <property type="match status" value="1"/>
</dbReference>
<name>A0A6A4CKL8_9STRA</name>
<reference evidence="1 2" key="1">
    <citation type="submission" date="2018-08" db="EMBL/GenBank/DDBJ databases">
        <title>Genomic investigation of the strawberry pathogen Phytophthora fragariae indicates pathogenicity is determined by transcriptional variation in three key races.</title>
        <authorList>
            <person name="Adams T.M."/>
            <person name="Armitage A.D."/>
            <person name="Sobczyk M.K."/>
            <person name="Bates H.J."/>
            <person name="Dunwell J.M."/>
            <person name="Nellist C.F."/>
            <person name="Harrison R.J."/>
        </authorList>
    </citation>
    <scope>NUCLEOTIDE SEQUENCE [LARGE SCALE GENOMIC DNA]</scope>
    <source>
        <strain evidence="1 2">SCRP333</strain>
    </source>
</reference>
<dbReference type="CDD" id="cd20281">
    <property type="entry name" value="cupin_QDO_C"/>
    <property type="match status" value="1"/>
</dbReference>
<accession>A0A6A4CKL8</accession>
<organism evidence="1 2">
    <name type="scientific">Phytophthora rubi</name>
    <dbReference type="NCBI Taxonomy" id="129364"/>
    <lineage>
        <taxon>Eukaryota</taxon>
        <taxon>Sar</taxon>
        <taxon>Stramenopiles</taxon>
        <taxon>Oomycota</taxon>
        <taxon>Peronosporomycetes</taxon>
        <taxon>Peronosporales</taxon>
        <taxon>Peronosporaceae</taxon>
        <taxon>Phytophthora</taxon>
    </lineage>
</organism>
<dbReference type="EMBL" id="QXFT01002952">
    <property type="protein sequence ID" value="KAE9291071.1"/>
    <property type="molecule type" value="Genomic_DNA"/>
</dbReference>
<sequence length="185" mass="20254">MSFLPLGVECTHLEVTTPHLPSTLGWAPPSGNWHNGSNELADDGQTPFFVAKNYAQKYLNYENGYKLLAPVQKGPQSGGNFTMDTITMSAKTSNSTVDTITPKQPLAFQLEEGQLSVEVDGESAQLIQDDVLFVPANTTFSYYATVPVTKFLYVSGGADGFDQDLLQNSVEWEYAVYPTYADYSA</sequence>
<keyword evidence="2" id="KW-1185">Reference proteome</keyword>
<dbReference type="AlphaFoldDB" id="A0A6A4CKL8"/>
<evidence type="ECO:0000313" key="2">
    <source>
        <dbReference type="Proteomes" id="UP000434957"/>
    </source>
</evidence>
<evidence type="ECO:0000313" key="1">
    <source>
        <dbReference type="EMBL" id="KAE9291071.1"/>
    </source>
</evidence>
<comment type="caution">
    <text evidence="1">The sequence shown here is derived from an EMBL/GenBank/DDBJ whole genome shotgun (WGS) entry which is preliminary data.</text>
</comment>
<protein>
    <recommendedName>
        <fullName evidence="3">Cupin type-1 domain-containing protein</fullName>
    </recommendedName>
</protein>
<evidence type="ECO:0008006" key="3">
    <source>
        <dbReference type="Google" id="ProtNLM"/>
    </source>
</evidence>
<dbReference type="InterPro" id="IPR014710">
    <property type="entry name" value="RmlC-like_jellyroll"/>
</dbReference>